<protein>
    <submittedName>
        <fullName evidence="3">Uncharacterized protein</fullName>
    </submittedName>
</protein>
<dbReference type="Proteomes" id="UP001500067">
    <property type="component" value="Unassembled WGS sequence"/>
</dbReference>
<comment type="caution">
    <text evidence="3">The sequence shown here is derived from an EMBL/GenBank/DDBJ whole genome shotgun (WGS) entry which is preliminary data.</text>
</comment>
<feature type="compositionally biased region" description="Basic and acidic residues" evidence="1">
    <location>
        <begin position="19"/>
        <end position="30"/>
    </location>
</feature>
<evidence type="ECO:0000313" key="3">
    <source>
        <dbReference type="EMBL" id="GAA4460314.1"/>
    </source>
</evidence>
<dbReference type="RefSeq" id="WP_345077387.1">
    <property type="nucleotide sequence ID" value="NZ_BAABFA010000004.1"/>
</dbReference>
<accession>A0ABP8N6I0</accession>
<organism evidence="3 4">
    <name type="scientific">Nemorincola caseinilytica</name>
    <dbReference type="NCBI Taxonomy" id="2054315"/>
    <lineage>
        <taxon>Bacteria</taxon>
        <taxon>Pseudomonadati</taxon>
        <taxon>Bacteroidota</taxon>
        <taxon>Chitinophagia</taxon>
        <taxon>Chitinophagales</taxon>
        <taxon>Chitinophagaceae</taxon>
        <taxon>Nemorincola</taxon>
    </lineage>
</organism>
<sequence length="81" mass="8877">MLAFAMAALLSANAIAQRTENETNDKRAKTANEQTAPAATGTAKKSSTTTGKNNSADEPKRWSLRVKQGEKWYQLSIELTY</sequence>
<keyword evidence="2" id="KW-0732">Signal</keyword>
<feature type="signal peptide" evidence="2">
    <location>
        <begin position="1"/>
        <end position="16"/>
    </location>
</feature>
<keyword evidence="4" id="KW-1185">Reference proteome</keyword>
<reference evidence="4" key="1">
    <citation type="journal article" date="2019" name="Int. J. Syst. Evol. Microbiol.">
        <title>The Global Catalogue of Microorganisms (GCM) 10K type strain sequencing project: providing services to taxonomists for standard genome sequencing and annotation.</title>
        <authorList>
            <consortium name="The Broad Institute Genomics Platform"/>
            <consortium name="The Broad Institute Genome Sequencing Center for Infectious Disease"/>
            <person name="Wu L."/>
            <person name="Ma J."/>
        </authorList>
    </citation>
    <scope>NUCLEOTIDE SEQUENCE [LARGE SCALE GENOMIC DNA]</scope>
    <source>
        <strain evidence="4">JCM 32105</strain>
    </source>
</reference>
<evidence type="ECO:0000256" key="1">
    <source>
        <dbReference type="SAM" id="MobiDB-lite"/>
    </source>
</evidence>
<evidence type="ECO:0000313" key="4">
    <source>
        <dbReference type="Proteomes" id="UP001500067"/>
    </source>
</evidence>
<name>A0ABP8N6I0_9BACT</name>
<dbReference type="EMBL" id="BAABFA010000004">
    <property type="protein sequence ID" value="GAA4460314.1"/>
    <property type="molecule type" value="Genomic_DNA"/>
</dbReference>
<feature type="region of interest" description="Disordered" evidence="1">
    <location>
        <begin position="15"/>
        <end position="63"/>
    </location>
</feature>
<feature type="compositionally biased region" description="Low complexity" evidence="1">
    <location>
        <begin position="35"/>
        <end position="54"/>
    </location>
</feature>
<evidence type="ECO:0000256" key="2">
    <source>
        <dbReference type="SAM" id="SignalP"/>
    </source>
</evidence>
<feature type="chain" id="PRO_5046535296" evidence="2">
    <location>
        <begin position="17"/>
        <end position="81"/>
    </location>
</feature>
<gene>
    <name evidence="3" type="ORF">GCM10023093_02730</name>
</gene>
<proteinExistence type="predicted"/>